<feature type="domain" description="MOSC" evidence="1">
    <location>
        <begin position="37"/>
        <end position="175"/>
    </location>
</feature>
<organism evidence="2 3">
    <name type="scientific">Undibacterium pigrum</name>
    <dbReference type="NCBI Taxonomy" id="401470"/>
    <lineage>
        <taxon>Bacteria</taxon>
        <taxon>Pseudomonadati</taxon>
        <taxon>Pseudomonadota</taxon>
        <taxon>Betaproteobacteria</taxon>
        <taxon>Burkholderiales</taxon>
        <taxon>Oxalobacteraceae</taxon>
        <taxon>Undibacterium</taxon>
    </lineage>
</organism>
<protein>
    <submittedName>
        <fullName evidence="2">MOSC domain-containing protein YiiM</fullName>
    </submittedName>
</protein>
<dbReference type="InterPro" id="IPR005302">
    <property type="entry name" value="MoCF_Sase_C"/>
</dbReference>
<dbReference type="Pfam" id="PF03475">
    <property type="entry name" value="YiiM_3-alpha"/>
    <property type="match status" value="1"/>
</dbReference>
<dbReference type="GO" id="GO:0030151">
    <property type="term" value="F:molybdenum ion binding"/>
    <property type="evidence" value="ECO:0007669"/>
    <property type="project" value="InterPro"/>
</dbReference>
<evidence type="ECO:0000313" key="2">
    <source>
        <dbReference type="EMBL" id="PXX37226.1"/>
    </source>
</evidence>
<dbReference type="PROSITE" id="PS51340">
    <property type="entry name" value="MOSC"/>
    <property type="match status" value="1"/>
</dbReference>
<dbReference type="GO" id="GO:0003824">
    <property type="term" value="F:catalytic activity"/>
    <property type="evidence" value="ECO:0007669"/>
    <property type="project" value="InterPro"/>
</dbReference>
<keyword evidence="3" id="KW-1185">Reference proteome</keyword>
<sequence>MRTKTQMQISSSIIAEIFIGQPCAYGPNSEASAIQKQSINHAVKVTTAGLHGDEQGDKLYHGGPDKAVHHYPAEHYALWRAQLGPDAASTFQPGGFGENISTTGWTEHTVCIGDVFAMGTALLQVTQARQPCWKLNLRFNHDHMASMVQNSLRTGWYYRVLQAGVVAQGDNLRLLDRVAPQWPLARLLHYLYLDTMNQHALQAMAELGALTPSWRKLAQNRLERGRVEDWSRRLMTPAVEFAASSTQA</sequence>
<dbReference type="InterPro" id="IPR052353">
    <property type="entry name" value="Benzoxazolinone_Detox_Enz"/>
</dbReference>
<dbReference type="InterPro" id="IPR005163">
    <property type="entry name" value="Tri_helical_YiiM-like"/>
</dbReference>
<evidence type="ECO:0000259" key="1">
    <source>
        <dbReference type="PROSITE" id="PS51340"/>
    </source>
</evidence>
<dbReference type="SUPFAM" id="SSF50800">
    <property type="entry name" value="PK beta-barrel domain-like"/>
    <property type="match status" value="1"/>
</dbReference>
<dbReference type="AlphaFoldDB" id="A0A318IML7"/>
<dbReference type="Gene3D" id="2.40.33.20">
    <property type="entry name" value="PK beta-barrel domain-like"/>
    <property type="match status" value="1"/>
</dbReference>
<name>A0A318IML7_9BURK</name>
<accession>A0A318IML7</accession>
<dbReference type="InterPro" id="IPR011037">
    <property type="entry name" value="Pyrv_Knase-like_insert_dom_sf"/>
</dbReference>
<dbReference type="Pfam" id="PF03473">
    <property type="entry name" value="MOSC"/>
    <property type="match status" value="1"/>
</dbReference>
<dbReference type="GO" id="GO:0030170">
    <property type="term" value="F:pyridoxal phosphate binding"/>
    <property type="evidence" value="ECO:0007669"/>
    <property type="project" value="InterPro"/>
</dbReference>
<dbReference type="PANTHER" id="PTHR30212:SF2">
    <property type="entry name" value="PROTEIN YIIM"/>
    <property type="match status" value="1"/>
</dbReference>
<evidence type="ECO:0000313" key="3">
    <source>
        <dbReference type="Proteomes" id="UP000247792"/>
    </source>
</evidence>
<dbReference type="Proteomes" id="UP000247792">
    <property type="component" value="Unassembled WGS sequence"/>
</dbReference>
<reference evidence="2 3" key="1">
    <citation type="submission" date="2018-05" db="EMBL/GenBank/DDBJ databases">
        <title>Genomic Encyclopedia of Type Strains, Phase IV (KMG-IV): sequencing the most valuable type-strain genomes for metagenomic binning, comparative biology and taxonomic classification.</title>
        <authorList>
            <person name="Goeker M."/>
        </authorList>
    </citation>
    <scope>NUCLEOTIDE SEQUENCE [LARGE SCALE GENOMIC DNA]</scope>
    <source>
        <strain evidence="2 3">DSM 19792</strain>
    </source>
</reference>
<proteinExistence type="predicted"/>
<comment type="caution">
    <text evidence="2">The sequence shown here is derived from an EMBL/GenBank/DDBJ whole genome shotgun (WGS) entry which is preliminary data.</text>
</comment>
<gene>
    <name evidence="2" type="ORF">DFR42_11847</name>
</gene>
<dbReference type="EMBL" id="QJKB01000018">
    <property type="protein sequence ID" value="PXX37226.1"/>
    <property type="molecule type" value="Genomic_DNA"/>
</dbReference>
<dbReference type="PANTHER" id="PTHR30212">
    <property type="entry name" value="PROTEIN YIIM"/>
    <property type="match status" value="1"/>
</dbReference>